<dbReference type="Proteomes" id="UP000078555">
    <property type="component" value="Unassembled WGS sequence"/>
</dbReference>
<evidence type="ECO:0000256" key="1">
    <source>
        <dbReference type="SAM" id="Phobius"/>
    </source>
</evidence>
<accession>A0A1A9AML4</accession>
<keyword evidence="5" id="KW-1185">Reference proteome</keyword>
<sequence>MIMEIYIGPFANFFKEEKKHDGGALGPARGRTLANVHAQELVRWNNQYDDLKSLKNNIGYNEEMNRLKFADMEEMLYGKKYKNENVITEIKQNLIRRPQIMETKLKNIENEILSNKQITEDKLKNEKVLLDHDKMNSENSLKVLKENMVNNPFIRDVMLNDLNNIFLGNEINTEYLLNKLNKNILRNPAVGLSILKFLEKILLANKLIEKSKVKKLRKILLTNKQLTANQLHEAKLLIVDILCDYSKLKGIVQQQSVDILNKADIVKENDLSQKKDSIRENDISSKINVPSKDFISKADIGKKKELLPKINSIEKNDIINKNYKPLKDDIIRKIDLKKKKEFLQKDIPPKKKDAIEKKNIEDKVDSLKKKDVVSDEELLKKRDSLSDTAKEKSSPKGKQKLVVNVHMSDKKKKFSLKKKKKMVLDAFFKDKTKKSELIGNKDSIEKSALTEEKKLPKGNEFIIDIDMDDKKNKEKELLKDKTWIVDTFMKKKPKEVDLLKEVDTEHKIDDTSRDVVYEAIEKALFDSIIEPVPKKKKNKVIRVLKKLGAYGTPVAAAITSIPFLVIEVIKVGCLNAVSEATTAGVTAAASSIGMCAAETVATEALPVFSGFLSSFGSGNFLGGLASGLIDMAKAGVSMASCTLSNAPASALDAAMSVGTSVACSQIFYPILIGVAVSIIIYVIYRIIVYLDKKGKLEFMNKYKREFMRYLKNLRSDKVQE</sequence>
<evidence type="ECO:0000313" key="2">
    <source>
        <dbReference type="EMBL" id="SBT57427.1"/>
    </source>
</evidence>
<evidence type="ECO:0000313" key="4">
    <source>
        <dbReference type="Proteomes" id="UP000078550"/>
    </source>
</evidence>
<dbReference type="EMBL" id="FLRE01001828">
    <property type="protein sequence ID" value="SBT57427.1"/>
    <property type="molecule type" value="Genomic_DNA"/>
</dbReference>
<evidence type="ECO:0000313" key="3">
    <source>
        <dbReference type="EMBL" id="SBT57632.1"/>
    </source>
</evidence>
<keyword evidence="1" id="KW-0472">Membrane</keyword>
<dbReference type="Proteomes" id="UP000078550">
    <property type="component" value="Unassembled WGS sequence"/>
</dbReference>
<keyword evidence="1" id="KW-0812">Transmembrane</keyword>
<reference evidence="4 5" key="1">
    <citation type="submission" date="2016-05" db="EMBL/GenBank/DDBJ databases">
        <authorList>
            <person name="Naeem Raeece"/>
        </authorList>
    </citation>
    <scope>NUCLEOTIDE SEQUENCE [LARGE SCALE GENOMIC DNA]</scope>
</reference>
<name>A0A1A9AML4_PLAOA</name>
<keyword evidence="1" id="KW-1133">Transmembrane helix</keyword>
<reference evidence="2" key="2">
    <citation type="submission" date="2016-05" db="EMBL/GenBank/DDBJ databases">
        <authorList>
            <person name="Lavstsen T."/>
            <person name="Jespersen J.S."/>
        </authorList>
    </citation>
    <scope>NUCLEOTIDE SEQUENCE [LARGE SCALE GENOMIC DNA]</scope>
</reference>
<protein>
    <submittedName>
        <fullName evidence="2">Uncharacterized protein</fullName>
    </submittedName>
</protein>
<organism evidence="2 4">
    <name type="scientific">Plasmodium ovale wallikeri</name>
    <dbReference type="NCBI Taxonomy" id="864142"/>
    <lineage>
        <taxon>Eukaryota</taxon>
        <taxon>Sar</taxon>
        <taxon>Alveolata</taxon>
        <taxon>Apicomplexa</taxon>
        <taxon>Aconoidasida</taxon>
        <taxon>Haemosporida</taxon>
        <taxon>Plasmodiidae</taxon>
        <taxon>Plasmodium</taxon>
        <taxon>Plasmodium (Plasmodium)</taxon>
    </lineage>
</organism>
<gene>
    <name evidence="3" type="ORF">POVWA1_082790</name>
    <name evidence="2" type="ORF">POVWA2_079540</name>
</gene>
<dbReference type="EMBL" id="FLRD01001565">
    <property type="protein sequence ID" value="SBT57632.1"/>
    <property type="molecule type" value="Genomic_DNA"/>
</dbReference>
<proteinExistence type="predicted"/>
<evidence type="ECO:0000313" key="5">
    <source>
        <dbReference type="Proteomes" id="UP000078555"/>
    </source>
</evidence>
<feature type="transmembrane region" description="Helical" evidence="1">
    <location>
        <begin position="666"/>
        <end position="690"/>
    </location>
</feature>
<dbReference type="AlphaFoldDB" id="A0A1A9AML4"/>